<evidence type="ECO:0000256" key="3">
    <source>
        <dbReference type="ARBA" id="ARBA00004418"/>
    </source>
</evidence>
<evidence type="ECO:0000256" key="16">
    <source>
        <dbReference type="PIRSR" id="PIRSR611782-2"/>
    </source>
</evidence>
<keyword evidence="19" id="KW-1185">Reference proteome</keyword>
<comment type="catalytic activity">
    <reaction evidence="1">
        <text>Acts on substrates that are at least partially unfolded. The cleavage site P1 residue is normally between a pair of hydrophobic residues, such as Val-|-Val.</text>
        <dbReference type="EC" id="3.4.21.107"/>
    </reaction>
</comment>
<feature type="active site" description="Charge relay system" evidence="15">
    <location>
        <position position="79"/>
    </location>
</feature>
<evidence type="ECO:0000256" key="8">
    <source>
        <dbReference type="ARBA" id="ARBA00022729"/>
    </source>
</evidence>
<dbReference type="InterPro" id="IPR001940">
    <property type="entry name" value="Peptidase_S1C"/>
</dbReference>
<evidence type="ECO:0000256" key="9">
    <source>
        <dbReference type="ARBA" id="ARBA00022737"/>
    </source>
</evidence>
<dbReference type="PRINTS" id="PR00834">
    <property type="entry name" value="PROTEASES2C"/>
</dbReference>
<comment type="subcellular location">
    <subcellularLocation>
        <location evidence="3">Periplasm</location>
    </subcellularLocation>
</comment>
<evidence type="ECO:0000256" key="14">
    <source>
        <dbReference type="ARBA" id="ARBA00032850"/>
    </source>
</evidence>
<evidence type="ECO:0000313" key="18">
    <source>
        <dbReference type="EMBL" id="AUD78342.1"/>
    </source>
</evidence>
<dbReference type="InterPro" id="IPR036034">
    <property type="entry name" value="PDZ_sf"/>
</dbReference>
<dbReference type="EC" id="3.4.21.107" evidence="5"/>
<comment type="similarity">
    <text evidence="4">Belongs to the peptidase S1C family.</text>
</comment>
<evidence type="ECO:0000313" key="19">
    <source>
        <dbReference type="Proteomes" id="UP000232693"/>
    </source>
</evidence>
<dbReference type="Pfam" id="PF17820">
    <property type="entry name" value="PDZ_6"/>
    <property type="match status" value="1"/>
</dbReference>
<dbReference type="GO" id="GO:0006508">
    <property type="term" value="P:proteolysis"/>
    <property type="evidence" value="ECO:0007669"/>
    <property type="project" value="UniProtKB-KW"/>
</dbReference>
<dbReference type="SMART" id="SM00228">
    <property type="entry name" value="PDZ"/>
    <property type="match status" value="2"/>
</dbReference>
<keyword evidence="7 18" id="KW-0645">Protease</keyword>
<evidence type="ECO:0000256" key="13">
    <source>
        <dbReference type="ARBA" id="ARBA00023016"/>
    </source>
</evidence>
<accession>A0A2K9AL29</accession>
<sequence>MMLKRFYSIGLTFILFVVGSVISLPAKSSYPDFTELVEKVQPSIVSIQVDVIRWGRVAGRAGGSGFIIDDEGYILTNHHVIDNGDTVTVKLYNGREFKAEVIGSDANTDVALLKIEPGKQDLKALKLGTSDVLKVGEWVLAFGAPFNLEQTVTAGIVSAKGRGEVGSQYVPFIQTDVAINRGNSGGPLVNLEGEVVGINSMVFNPMISSGLSFSIPIDLANNIREQLLETGVVNRGYLGVMFSSIDQDRADAFGLKEVSGSLVRRILPGSAAEAAGLQEGDVVIAVDGKPVRKAQDLPYYVGQKMPGDTVKLDVIRNGKEITVNAVLTDSSGRTASINGGQDKLGIRVQVLREDLQEAYGIRHGVVVSDVMEQSPAAQAGIQNGDIIQKLHQTPIRTLEDYQRALASLPEKGKVALLVARPGRGSDFFVIKLD</sequence>
<evidence type="ECO:0000256" key="6">
    <source>
        <dbReference type="ARBA" id="ARBA00013958"/>
    </source>
</evidence>
<dbReference type="NCBIfam" id="TIGR02037">
    <property type="entry name" value="degP_htrA_DO"/>
    <property type="match status" value="1"/>
</dbReference>
<dbReference type="PROSITE" id="PS50106">
    <property type="entry name" value="PDZ"/>
    <property type="match status" value="2"/>
</dbReference>
<dbReference type="Gene3D" id="2.40.10.120">
    <property type="match status" value="1"/>
</dbReference>
<dbReference type="RefSeq" id="WP_106646215.1">
    <property type="nucleotide sequence ID" value="NZ_BMGO01000002.1"/>
</dbReference>
<reference evidence="18 19" key="1">
    <citation type="submission" date="2017-12" db="EMBL/GenBank/DDBJ databases">
        <title>Kangiella profundi FT102 completed genome.</title>
        <authorList>
            <person name="Xu J."/>
            <person name="Wang J."/>
            <person name="Lu Y."/>
        </authorList>
    </citation>
    <scope>NUCLEOTIDE SEQUENCE [LARGE SCALE GENOMIC DNA]</scope>
    <source>
        <strain evidence="18 19">FT102</strain>
    </source>
</reference>
<dbReference type="InterPro" id="IPR011782">
    <property type="entry name" value="Pept_S1C_Do"/>
</dbReference>
<feature type="binding site" evidence="16">
    <location>
        <position position="79"/>
    </location>
    <ligand>
        <name>substrate</name>
    </ligand>
</feature>
<comment type="function">
    <text evidence="2">Might be efficient in the degradation of transiently denatured and unfolded proteins which accumulate in the periplasm following stress conditions.</text>
</comment>
<feature type="domain" description="PDZ" evidence="17">
    <location>
        <begin position="340"/>
        <end position="422"/>
    </location>
</feature>
<evidence type="ECO:0000256" key="2">
    <source>
        <dbReference type="ARBA" id="ARBA00002610"/>
    </source>
</evidence>
<dbReference type="OrthoDB" id="9758917at2"/>
<keyword evidence="12" id="KW-0720">Serine protease</keyword>
<dbReference type="InterPro" id="IPR001478">
    <property type="entry name" value="PDZ"/>
</dbReference>
<keyword evidence="11" id="KW-0378">Hydrolase</keyword>
<proteinExistence type="inferred from homology"/>
<dbReference type="Pfam" id="PF13180">
    <property type="entry name" value="PDZ_2"/>
    <property type="match status" value="1"/>
</dbReference>
<evidence type="ECO:0000256" key="4">
    <source>
        <dbReference type="ARBA" id="ARBA00010541"/>
    </source>
</evidence>
<evidence type="ECO:0000256" key="12">
    <source>
        <dbReference type="ARBA" id="ARBA00022825"/>
    </source>
</evidence>
<evidence type="ECO:0000256" key="15">
    <source>
        <dbReference type="PIRSR" id="PIRSR611782-1"/>
    </source>
</evidence>
<dbReference type="KEGG" id="kpd:CW740_03415"/>
<evidence type="ECO:0000256" key="11">
    <source>
        <dbReference type="ARBA" id="ARBA00022801"/>
    </source>
</evidence>
<dbReference type="CDD" id="cd10839">
    <property type="entry name" value="cpPDZ1_DegP-like"/>
    <property type="match status" value="1"/>
</dbReference>
<gene>
    <name evidence="18" type="ORF">CW740_03415</name>
</gene>
<feature type="active site" description="Charge relay system" evidence="15">
    <location>
        <position position="184"/>
    </location>
</feature>
<dbReference type="InterPro" id="IPR041489">
    <property type="entry name" value="PDZ_6"/>
</dbReference>
<dbReference type="EMBL" id="CP025120">
    <property type="protein sequence ID" value="AUD78342.1"/>
    <property type="molecule type" value="Genomic_DNA"/>
</dbReference>
<feature type="active site" description="Charge relay system" evidence="15">
    <location>
        <position position="109"/>
    </location>
</feature>
<evidence type="ECO:0000256" key="5">
    <source>
        <dbReference type="ARBA" id="ARBA00013035"/>
    </source>
</evidence>
<dbReference type="SUPFAM" id="SSF50494">
    <property type="entry name" value="Trypsin-like serine proteases"/>
    <property type="match status" value="1"/>
</dbReference>
<dbReference type="Pfam" id="PF13365">
    <property type="entry name" value="Trypsin_2"/>
    <property type="match status" value="1"/>
</dbReference>
<feature type="binding site" evidence="16">
    <location>
        <begin position="182"/>
        <end position="184"/>
    </location>
    <ligand>
        <name>substrate</name>
    </ligand>
</feature>
<dbReference type="PANTHER" id="PTHR22939:SF130">
    <property type="entry name" value="PERIPLASMIC SERINE ENDOPROTEASE DEGP-LIKE-RELATED"/>
    <property type="match status" value="1"/>
</dbReference>
<dbReference type="GO" id="GO:0004252">
    <property type="term" value="F:serine-type endopeptidase activity"/>
    <property type="evidence" value="ECO:0007669"/>
    <property type="project" value="InterPro"/>
</dbReference>
<name>A0A2K9AL29_9GAMM</name>
<keyword evidence="8" id="KW-0732">Signal</keyword>
<evidence type="ECO:0000259" key="17">
    <source>
        <dbReference type="PROSITE" id="PS50106"/>
    </source>
</evidence>
<protein>
    <recommendedName>
        <fullName evidence="6">Probable periplasmic serine endoprotease DegP-like</fullName>
        <ecNumber evidence="5">3.4.21.107</ecNumber>
    </recommendedName>
    <alternativeName>
        <fullName evidence="14">Protease Do</fullName>
    </alternativeName>
</protein>
<organism evidence="18 19">
    <name type="scientific">Kangiella profundi</name>
    <dbReference type="NCBI Taxonomy" id="1561924"/>
    <lineage>
        <taxon>Bacteria</taxon>
        <taxon>Pseudomonadati</taxon>
        <taxon>Pseudomonadota</taxon>
        <taxon>Gammaproteobacteria</taxon>
        <taxon>Kangiellales</taxon>
        <taxon>Kangiellaceae</taxon>
        <taxon>Kangiella</taxon>
    </lineage>
</organism>
<dbReference type="AlphaFoldDB" id="A0A2K9AL29"/>
<dbReference type="Gene3D" id="2.30.42.10">
    <property type="match status" value="2"/>
</dbReference>
<dbReference type="InterPro" id="IPR009003">
    <property type="entry name" value="Peptidase_S1_PA"/>
</dbReference>
<evidence type="ECO:0000256" key="10">
    <source>
        <dbReference type="ARBA" id="ARBA00022764"/>
    </source>
</evidence>
<dbReference type="PANTHER" id="PTHR22939">
    <property type="entry name" value="SERINE PROTEASE FAMILY S1C HTRA-RELATED"/>
    <property type="match status" value="1"/>
</dbReference>
<dbReference type="SUPFAM" id="SSF50156">
    <property type="entry name" value="PDZ domain-like"/>
    <property type="match status" value="2"/>
</dbReference>
<keyword evidence="10" id="KW-0574">Periplasm</keyword>
<feature type="binding site" evidence="16">
    <location>
        <position position="109"/>
    </location>
    <ligand>
        <name>substrate</name>
    </ligand>
</feature>
<evidence type="ECO:0000256" key="7">
    <source>
        <dbReference type="ARBA" id="ARBA00022670"/>
    </source>
</evidence>
<keyword evidence="9" id="KW-0677">Repeat</keyword>
<feature type="domain" description="PDZ" evidence="17">
    <location>
        <begin position="227"/>
        <end position="318"/>
    </location>
</feature>
<evidence type="ECO:0000256" key="1">
    <source>
        <dbReference type="ARBA" id="ARBA00001772"/>
    </source>
</evidence>
<keyword evidence="13" id="KW-0346">Stress response</keyword>
<dbReference type="Proteomes" id="UP000232693">
    <property type="component" value="Chromosome"/>
</dbReference>